<evidence type="ECO:0000313" key="3">
    <source>
        <dbReference type="EMBL" id="TVY02927.1"/>
    </source>
</evidence>
<dbReference type="RefSeq" id="WP_144854289.1">
    <property type="nucleotide sequence ID" value="NZ_VNJI01000064.1"/>
</dbReference>
<feature type="chain" id="PRO_5022159300" evidence="2">
    <location>
        <begin position="29"/>
        <end position="304"/>
    </location>
</feature>
<feature type="signal peptide" evidence="2">
    <location>
        <begin position="1"/>
        <end position="28"/>
    </location>
</feature>
<sequence length="304" mass="32419">MKKKWIMLGSAVGISSVVMISTGFSAMAATSGYDAYKSALKNTKTLQNVSVQAQANLQDNGTTLSSADSSFKLGIGSKTASGSVKVTDNGSDQSVIFYKQSGSTVAKPGSSDVYYVKQEGSQKKFREKKDNSSDEMSQQVETVIDALVGNLKDYVTINDNADGSKQIGIDLSNAQIPAVVNAIAPIAIKQATKEHKEKPVAAGKTDQPELFDEHALAANIPHLTQDIKIEKVTVKATVNADNYIEQQQADITVSGKDDTGAAHQLTVHLNANLSEFNTTTPDTIDLTGKQTQPLNQEHKGRGRG</sequence>
<proteinExistence type="predicted"/>
<evidence type="ECO:0000256" key="2">
    <source>
        <dbReference type="SAM" id="SignalP"/>
    </source>
</evidence>
<organism evidence="3 4">
    <name type="scientific">Paenibacillus cremeus</name>
    <dbReference type="NCBI Taxonomy" id="2163881"/>
    <lineage>
        <taxon>Bacteria</taxon>
        <taxon>Bacillati</taxon>
        <taxon>Bacillota</taxon>
        <taxon>Bacilli</taxon>
        <taxon>Bacillales</taxon>
        <taxon>Paenibacillaceae</taxon>
        <taxon>Paenibacillus</taxon>
    </lineage>
</organism>
<evidence type="ECO:0000256" key="1">
    <source>
        <dbReference type="SAM" id="MobiDB-lite"/>
    </source>
</evidence>
<name>A0A559JST7_9BACL</name>
<protein>
    <submittedName>
        <fullName evidence="3">Uncharacterized protein</fullName>
    </submittedName>
</protein>
<keyword evidence="2" id="KW-0732">Signal</keyword>
<comment type="caution">
    <text evidence="3">The sequence shown here is derived from an EMBL/GenBank/DDBJ whole genome shotgun (WGS) entry which is preliminary data.</text>
</comment>
<reference evidence="3 4" key="1">
    <citation type="submission" date="2019-07" db="EMBL/GenBank/DDBJ databases">
        <authorList>
            <person name="Kim J."/>
        </authorList>
    </citation>
    <scope>NUCLEOTIDE SEQUENCE [LARGE SCALE GENOMIC DNA]</scope>
    <source>
        <strain evidence="3 4">JC52</strain>
    </source>
</reference>
<accession>A0A559JST7</accession>
<gene>
    <name evidence="3" type="ORF">FPZ49_31575</name>
</gene>
<keyword evidence="4" id="KW-1185">Reference proteome</keyword>
<dbReference type="AlphaFoldDB" id="A0A559JST7"/>
<feature type="compositionally biased region" description="Polar residues" evidence="1">
    <location>
        <begin position="280"/>
        <end position="295"/>
    </location>
</feature>
<evidence type="ECO:0000313" key="4">
    <source>
        <dbReference type="Proteomes" id="UP000317036"/>
    </source>
</evidence>
<dbReference type="Proteomes" id="UP000317036">
    <property type="component" value="Unassembled WGS sequence"/>
</dbReference>
<dbReference type="OrthoDB" id="2820357at2"/>
<dbReference type="EMBL" id="VNJI01000064">
    <property type="protein sequence ID" value="TVY02927.1"/>
    <property type="molecule type" value="Genomic_DNA"/>
</dbReference>
<feature type="region of interest" description="Disordered" evidence="1">
    <location>
        <begin position="280"/>
        <end position="304"/>
    </location>
</feature>